<dbReference type="AlphaFoldDB" id="K0YJT5"/>
<dbReference type="EMBL" id="ADMD01000007">
    <property type="protein sequence ID" value="EJZ83877.1"/>
    <property type="molecule type" value="Genomic_DNA"/>
</dbReference>
<keyword evidence="2" id="KW-0413">Isomerase</keyword>
<dbReference type="InterPro" id="IPR027304">
    <property type="entry name" value="Trigger_fact/SurA_dom_sf"/>
</dbReference>
<dbReference type="InParanoid" id="K0YJT5"/>
<evidence type="ECO:0000313" key="5">
    <source>
        <dbReference type="Proteomes" id="UP000006069"/>
    </source>
</evidence>
<keyword evidence="5" id="KW-1185">Reference proteome</keyword>
<dbReference type="GO" id="GO:0015031">
    <property type="term" value="P:protein transport"/>
    <property type="evidence" value="ECO:0007669"/>
    <property type="project" value="InterPro"/>
</dbReference>
<dbReference type="Pfam" id="PF05698">
    <property type="entry name" value="Trigger_C"/>
    <property type="match status" value="1"/>
</dbReference>
<dbReference type="InterPro" id="IPR037041">
    <property type="entry name" value="Trigger_fac_C_sf"/>
</dbReference>
<proteinExistence type="predicted"/>
<organism evidence="4 5">
    <name type="scientific">Slackia piriformis YIT 12062</name>
    <dbReference type="NCBI Taxonomy" id="742818"/>
    <lineage>
        <taxon>Bacteria</taxon>
        <taxon>Bacillati</taxon>
        <taxon>Actinomycetota</taxon>
        <taxon>Coriobacteriia</taxon>
        <taxon>Eggerthellales</taxon>
        <taxon>Eggerthellaceae</taxon>
        <taxon>Slackia</taxon>
    </lineage>
</organism>
<dbReference type="SUPFAM" id="SSF109998">
    <property type="entry name" value="Triger factor/SurA peptide-binding domain-like"/>
    <property type="match status" value="1"/>
</dbReference>
<accession>K0YJT5</accession>
<dbReference type="HOGENOM" id="CLU_1007966_0_0_11"/>
<dbReference type="Gene3D" id="1.10.3120.10">
    <property type="entry name" value="Trigger factor, C-terminal domain"/>
    <property type="match status" value="1"/>
</dbReference>
<comment type="caution">
    <text evidence="4">The sequence shown here is derived from an EMBL/GenBank/DDBJ whole genome shotgun (WGS) entry which is preliminary data.</text>
</comment>
<evidence type="ECO:0000259" key="3">
    <source>
        <dbReference type="Pfam" id="PF05698"/>
    </source>
</evidence>
<gene>
    <name evidence="4" type="ORF">HMPREF9451_01399</name>
</gene>
<dbReference type="GO" id="GO:0006457">
    <property type="term" value="P:protein folding"/>
    <property type="evidence" value="ECO:0007669"/>
    <property type="project" value="InterPro"/>
</dbReference>
<evidence type="ECO:0000256" key="2">
    <source>
        <dbReference type="ARBA" id="ARBA00023235"/>
    </source>
</evidence>
<sequence>MEISAMEGQTSPFEIDVRLEAEEVDSLAAGAWKRMARILKCDESRVRQRTEELLTAREIQKFLEETIMARASETALEKTAPLFMGAPELESNSPLREQESFSFHARVYPVPSMDIDCEAPIVRRRPKTAKDGARRTSSLSDRVLVQETLRARVNGTIPDRLLRKALALKKEQFQQYLADKGLTYREYRIAHRVKPQEVEDELYDEAFDELSTDIALDLVFIKQGLSVDQDKIDATLTELAPGKEKELLEELTATGKTWMLYQKARRDVALDWAVEHLLQR</sequence>
<protein>
    <recommendedName>
        <fullName evidence="3">Trigger factor C-terminal domain-containing protein</fullName>
    </recommendedName>
</protein>
<dbReference type="RefSeq" id="WP_009139596.1">
    <property type="nucleotide sequence ID" value="NZ_JH815198.1"/>
</dbReference>
<dbReference type="GO" id="GO:0003755">
    <property type="term" value="F:peptidyl-prolyl cis-trans isomerase activity"/>
    <property type="evidence" value="ECO:0007669"/>
    <property type="project" value="UniProtKB-KW"/>
</dbReference>
<feature type="domain" description="Trigger factor C-terminal" evidence="3">
    <location>
        <begin position="147"/>
        <end position="275"/>
    </location>
</feature>
<dbReference type="Proteomes" id="UP000006069">
    <property type="component" value="Unassembled WGS sequence"/>
</dbReference>
<dbReference type="PATRIC" id="fig|742818.3.peg.1476"/>
<evidence type="ECO:0000313" key="4">
    <source>
        <dbReference type="EMBL" id="EJZ83877.1"/>
    </source>
</evidence>
<reference evidence="4 5" key="1">
    <citation type="submission" date="2012-08" db="EMBL/GenBank/DDBJ databases">
        <title>The Genome Sequence of Slackia piriformis YIT 12062.</title>
        <authorList>
            <consortium name="The Broad Institute Genome Sequencing Platform"/>
            <person name="Earl A."/>
            <person name="Ward D."/>
            <person name="Feldgarden M."/>
            <person name="Gevers D."/>
            <person name="Morotomi M."/>
            <person name="Walker B."/>
            <person name="Young S.K."/>
            <person name="Zeng Q."/>
            <person name="Gargeya S."/>
            <person name="Fitzgerald M."/>
            <person name="Haas B."/>
            <person name="Abouelleil A."/>
            <person name="Alvarado L."/>
            <person name="Arachchi H.M."/>
            <person name="Berlin A.M."/>
            <person name="Chapman S.B."/>
            <person name="Goldberg J."/>
            <person name="Griggs A."/>
            <person name="Gujja S."/>
            <person name="Hansen M."/>
            <person name="Howarth C."/>
            <person name="Imamovic A."/>
            <person name="Larimer J."/>
            <person name="McCowen C."/>
            <person name="Montmayeur A."/>
            <person name="Murphy C."/>
            <person name="Neiman D."/>
            <person name="Pearson M."/>
            <person name="Priest M."/>
            <person name="Roberts A."/>
            <person name="Saif S."/>
            <person name="Shea T."/>
            <person name="Sisk P."/>
            <person name="Sykes S."/>
            <person name="Wortman J."/>
            <person name="Nusbaum C."/>
            <person name="Birren B."/>
        </authorList>
    </citation>
    <scope>NUCLEOTIDE SEQUENCE [LARGE SCALE GENOMIC DNA]</scope>
    <source>
        <strain evidence="4 5">YIT 12062</strain>
    </source>
</reference>
<evidence type="ECO:0000256" key="1">
    <source>
        <dbReference type="ARBA" id="ARBA00023110"/>
    </source>
</evidence>
<name>K0YJT5_9ACTN</name>
<dbReference type="InterPro" id="IPR008880">
    <property type="entry name" value="Trigger_fac_C"/>
</dbReference>
<keyword evidence="1" id="KW-0697">Rotamase</keyword>